<dbReference type="Proteomes" id="UP000265520">
    <property type="component" value="Unassembled WGS sequence"/>
</dbReference>
<proteinExistence type="predicted"/>
<organism evidence="2 3">
    <name type="scientific">Trifolium medium</name>
    <dbReference type="NCBI Taxonomy" id="97028"/>
    <lineage>
        <taxon>Eukaryota</taxon>
        <taxon>Viridiplantae</taxon>
        <taxon>Streptophyta</taxon>
        <taxon>Embryophyta</taxon>
        <taxon>Tracheophyta</taxon>
        <taxon>Spermatophyta</taxon>
        <taxon>Magnoliopsida</taxon>
        <taxon>eudicotyledons</taxon>
        <taxon>Gunneridae</taxon>
        <taxon>Pentapetalae</taxon>
        <taxon>rosids</taxon>
        <taxon>fabids</taxon>
        <taxon>Fabales</taxon>
        <taxon>Fabaceae</taxon>
        <taxon>Papilionoideae</taxon>
        <taxon>50 kb inversion clade</taxon>
        <taxon>NPAAA clade</taxon>
        <taxon>Hologalegina</taxon>
        <taxon>IRL clade</taxon>
        <taxon>Trifolieae</taxon>
        <taxon>Trifolium</taxon>
    </lineage>
</organism>
<sequence length="43" mass="4762">MSRTGGHFRRSRAIALANQTEPLNIQDVEASQEPINTQGEQLP</sequence>
<dbReference type="EMBL" id="LXQA010135317">
    <property type="protein sequence ID" value="MCI23310.1"/>
    <property type="molecule type" value="Genomic_DNA"/>
</dbReference>
<name>A0A392QHU9_9FABA</name>
<keyword evidence="3" id="KW-1185">Reference proteome</keyword>
<dbReference type="AlphaFoldDB" id="A0A392QHU9"/>
<evidence type="ECO:0000313" key="2">
    <source>
        <dbReference type="EMBL" id="MCI23310.1"/>
    </source>
</evidence>
<feature type="region of interest" description="Disordered" evidence="1">
    <location>
        <begin position="24"/>
        <end position="43"/>
    </location>
</feature>
<reference evidence="2 3" key="1">
    <citation type="journal article" date="2018" name="Front. Plant Sci.">
        <title>Red Clover (Trifolium pratense) and Zigzag Clover (T. medium) - A Picture of Genomic Similarities and Differences.</title>
        <authorList>
            <person name="Dluhosova J."/>
            <person name="Istvanek J."/>
            <person name="Nedelnik J."/>
            <person name="Repkova J."/>
        </authorList>
    </citation>
    <scope>NUCLEOTIDE SEQUENCE [LARGE SCALE GENOMIC DNA]</scope>
    <source>
        <strain evidence="3">cv. 10/8</strain>
        <tissue evidence="2">Leaf</tissue>
    </source>
</reference>
<feature type="compositionally biased region" description="Polar residues" evidence="1">
    <location>
        <begin position="33"/>
        <end position="43"/>
    </location>
</feature>
<protein>
    <submittedName>
        <fullName evidence="2">Uncharacterized protein</fullName>
    </submittedName>
</protein>
<evidence type="ECO:0000313" key="3">
    <source>
        <dbReference type="Proteomes" id="UP000265520"/>
    </source>
</evidence>
<comment type="caution">
    <text evidence="2">The sequence shown here is derived from an EMBL/GenBank/DDBJ whole genome shotgun (WGS) entry which is preliminary data.</text>
</comment>
<evidence type="ECO:0000256" key="1">
    <source>
        <dbReference type="SAM" id="MobiDB-lite"/>
    </source>
</evidence>
<accession>A0A392QHU9</accession>